<evidence type="ECO:0000313" key="2">
    <source>
        <dbReference type="Proteomes" id="UP000812287"/>
    </source>
</evidence>
<dbReference type="RefSeq" id="XP_043045218.1">
    <property type="nucleotide sequence ID" value="XM_043180284.1"/>
</dbReference>
<dbReference type="AlphaFoldDB" id="A0A9P7W3X0"/>
<dbReference type="Proteomes" id="UP000812287">
    <property type="component" value="Unassembled WGS sequence"/>
</dbReference>
<comment type="caution">
    <text evidence="1">The sequence shown here is derived from an EMBL/GenBank/DDBJ whole genome shotgun (WGS) entry which is preliminary data.</text>
</comment>
<gene>
    <name evidence="1" type="ORF">BT62DRAFT_262707</name>
</gene>
<dbReference type="GeneID" id="66102580"/>
<accession>A0A9P7W3X0</accession>
<protein>
    <submittedName>
        <fullName evidence="1">Uncharacterized protein</fullName>
    </submittedName>
</protein>
<sequence>MGPARDDYVRTSAGAGEVGCLEDWYMGSRRTGRRQLRDYNEGRICRLGRLQNTGRHSEECRYSYRCMPILGNPQGKVSLFFF</sequence>
<keyword evidence="2" id="KW-1185">Reference proteome</keyword>
<organism evidence="1 2">
    <name type="scientific">Guyanagaster necrorhizus</name>
    <dbReference type="NCBI Taxonomy" id="856835"/>
    <lineage>
        <taxon>Eukaryota</taxon>
        <taxon>Fungi</taxon>
        <taxon>Dikarya</taxon>
        <taxon>Basidiomycota</taxon>
        <taxon>Agaricomycotina</taxon>
        <taxon>Agaricomycetes</taxon>
        <taxon>Agaricomycetidae</taxon>
        <taxon>Agaricales</taxon>
        <taxon>Marasmiineae</taxon>
        <taxon>Physalacriaceae</taxon>
        <taxon>Guyanagaster</taxon>
    </lineage>
</organism>
<name>A0A9P7W3X0_9AGAR</name>
<reference evidence="1" key="1">
    <citation type="submission" date="2020-11" db="EMBL/GenBank/DDBJ databases">
        <title>Adaptations for nitrogen fixation in a non-lichenized fungal sporocarp promotes dispersal by wood-feeding termites.</title>
        <authorList>
            <consortium name="DOE Joint Genome Institute"/>
            <person name="Koch R.A."/>
            <person name="Yoon G."/>
            <person name="Arayal U."/>
            <person name="Lail K."/>
            <person name="Amirebrahimi M."/>
            <person name="Labutti K."/>
            <person name="Lipzen A."/>
            <person name="Riley R."/>
            <person name="Barry K."/>
            <person name="Henrissat B."/>
            <person name="Grigoriev I.V."/>
            <person name="Herr J.R."/>
            <person name="Aime M.C."/>
        </authorList>
    </citation>
    <scope>NUCLEOTIDE SEQUENCE</scope>
    <source>
        <strain evidence="1">MCA 3950</strain>
    </source>
</reference>
<proteinExistence type="predicted"/>
<evidence type="ECO:0000313" key="1">
    <source>
        <dbReference type="EMBL" id="KAG7451718.1"/>
    </source>
</evidence>
<dbReference type="EMBL" id="MU250524">
    <property type="protein sequence ID" value="KAG7451718.1"/>
    <property type="molecule type" value="Genomic_DNA"/>
</dbReference>